<comment type="caution">
    <text evidence="1">The sequence shown here is derived from an EMBL/GenBank/DDBJ whole genome shotgun (WGS) entry which is preliminary data.</text>
</comment>
<keyword evidence="2" id="KW-1185">Reference proteome</keyword>
<dbReference type="SUPFAM" id="SSF50630">
    <property type="entry name" value="Acid proteases"/>
    <property type="match status" value="1"/>
</dbReference>
<accession>A0A811KXF1</accession>
<reference evidence="1" key="1">
    <citation type="submission" date="2020-09" db="EMBL/GenBank/DDBJ databases">
        <authorList>
            <person name="Kikuchi T."/>
        </authorList>
    </citation>
    <scope>NUCLEOTIDE SEQUENCE</scope>
    <source>
        <strain evidence="1">SH1</strain>
    </source>
</reference>
<gene>
    <name evidence="1" type="ORF">BOKJ2_LOCUS8841</name>
</gene>
<dbReference type="AlphaFoldDB" id="A0A811KXF1"/>
<evidence type="ECO:0000313" key="2">
    <source>
        <dbReference type="Proteomes" id="UP000614601"/>
    </source>
</evidence>
<name>A0A811KXF1_9BILA</name>
<protein>
    <recommendedName>
        <fullName evidence="3">Peptidase A1 domain-containing protein</fullName>
    </recommendedName>
</protein>
<sequence>MQPIGSRVLEKGTKMRVNVSVKMCTGHDGTNQEEKFGLLLSTCYNQSNEQTFYIETSLGSDKQKIKLGLDTNRPISLFFSPKCVQDKCVTENVEYQYDNTKTGGKDLDKPYQDETYNNIAKWSGKQFLDTIKFGPQYYKDLTIAVVDSSSSAEKVDWNGYLGLRTGGELIIKVMKEAQYPQITIQEGRGFIPKKNKQVAKFSYGSFTFGSRDAKGCGNFTFFNTTNHNNQWALKAIVKIGNTKYDFHNVALNIGRRTQIPQNAFDEFKLMEDKTSLSDIPDIRFVDDKEYVLKAEDFAWYNKDVNQQLEDYSEPTPTELYRFALGSEFLQNYCVALSSDANVANKQIGFAENFNNKSSDIKSATLTSLILVVFSCFTL</sequence>
<dbReference type="InterPro" id="IPR021109">
    <property type="entry name" value="Peptidase_aspartic_dom_sf"/>
</dbReference>
<proteinExistence type="predicted"/>
<dbReference type="Proteomes" id="UP000614601">
    <property type="component" value="Unassembled WGS sequence"/>
</dbReference>
<evidence type="ECO:0000313" key="1">
    <source>
        <dbReference type="EMBL" id="CAD5220232.1"/>
    </source>
</evidence>
<dbReference type="EMBL" id="CAJFCW020000004">
    <property type="protein sequence ID" value="CAG9113389.1"/>
    <property type="molecule type" value="Genomic_DNA"/>
</dbReference>
<organism evidence="1 2">
    <name type="scientific">Bursaphelenchus okinawaensis</name>
    <dbReference type="NCBI Taxonomy" id="465554"/>
    <lineage>
        <taxon>Eukaryota</taxon>
        <taxon>Metazoa</taxon>
        <taxon>Ecdysozoa</taxon>
        <taxon>Nematoda</taxon>
        <taxon>Chromadorea</taxon>
        <taxon>Rhabditida</taxon>
        <taxon>Tylenchina</taxon>
        <taxon>Tylenchomorpha</taxon>
        <taxon>Aphelenchoidea</taxon>
        <taxon>Aphelenchoididae</taxon>
        <taxon>Bursaphelenchus</taxon>
    </lineage>
</organism>
<dbReference type="Gene3D" id="2.40.70.10">
    <property type="entry name" value="Acid Proteases"/>
    <property type="match status" value="1"/>
</dbReference>
<dbReference type="EMBL" id="CAJFDH010000004">
    <property type="protein sequence ID" value="CAD5220232.1"/>
    <property type="molecule type" value="Genomic_DNA"/>
</dbReference>
<dbReference type="Proteomes" id="UP000783686">
    <property type="component" value="Unassembled WGS sequence"/>
</dbReference>
<evidence type="ECO:0008006" key="3">
    <source>
        <dbReference type="Google" id="ProtNLM"/>
    </source>
</evidence>